<organism evidence="1 2">
    <name type="scientific">Marinobacter qingdaonensis</name>
    <dbReference type="NCBI Taxonomy" id="3108486"/>
    <lineage>
        <taxon>Bacteria</taxon>
        <taxon>Pseudomonadati</taxon>
        <taxon>Pseudomonadota</taxon>
        <taxon>Gammaproteobacteria</taxon>
        <taxon>Pseudomonadales</taxon>
        <taxon>Marinobacteraceae</taxon>
        <taxon>Marinobacter</taxon>
    </lineage>
</organism>
<dbReference type="PANTHER" id="PTHR41774">
    <property type="match status" value="1"/>
</dbReference>
<gene>
    <name evidence="1" type="ORF">U5822_00030</name>
</gene>
<protein>
    <submittedName>
        <fullName evidence="1">YqfO family protein</fullName>
    </submittedName>
</protein>
<dbReference type="Gene3D" id="3.30.70.120">
    <property type="match status" value="1"/>
</dbReference>
<dbReference type="InterPro" id="IPR015867">
    <property type="entry name" value="N-reg_PII/ATP_PRibTrfase_C"/>
</dbReference>
<evidence type="ECO:0000313" key="2">
    <source>
        <dbReference type="Proteomes" id="UP001305746"/>
    </source>
</evidence>
<dbReference type="Proteomes" id="UP001305746">
    <property type="component" value="Unassembled WGS sequence"/>
</dbReference>
<sequence>MYKLCYFVPESHLEQTKSALFAAGAGRIGDYDSCAWQCLGQGQFRPLEGSDPFLGQTGALETVDEYKVELVCADELIHDALKALKQAHPYEEPAYEVMRIEAL</sequence>
<accession>A0ABU5NT96</accession>
<dbReference type="PANTHER" id="PTHR41774:SF1">
    <property type="entry name" value="NGG1P INTERACTING FACTOR NIF3"/>
    <property type="match status" value="1"/>
</dbReference>
<dbReference type="InterPro" id="IPR036069">
    <property type="entry name" value="DUF34/NIF3_sf"/>
</dbReference>
<proteinExistence type="predicted"/>
<dbReference type="EMBL" id="JAYDCJ010000001">
    <property type="protein sequence ID" value="MEA1079035.1"/>
    <property type="molecule type" value="Genomic_DNA"/>
</dbReference>
<evidence type="ECO:0000313" key="1">
    <source>
        <dbReference type="EMBL" id="MEA1079035.1"/>
    </source>
</evidence>
<dbReference type="SUPFAM" id="SSF102705">
    <property type="entry name" value="NIF3 (NGG1p interacting factor 3)-like"/>
    <property type="match status" value="1"/>
</dbReference>
<dbReference type="RefSeq" id="WP_322853582.1">
    <property type="nucleotide sequence ID" value="NZ_JAYDCJ010000001.1"/>
</dbReference>
<name>A0ABU5NT96_9GAMM</name>
<reference evidence="1 2" key="1">
    <citation type="submission" date="2023-12" db="EMBL/GenBank/DDBJ databases">
        <title>Marinobacter qingdaonensis sp. nov., isolated from the intertidal sediment of Qingdao, PR China.</title>
        <authorList>
            <person name="Li Y."/>
        </authorList>
    </citation>
    <scope>NUCLEOTIDE SEQUENCE [LARGE SCALE GENOMIC DNA]</scope>
    <source>
        <strain evidence="1 2">ASW11-75</strain>
    </source>
</reference>
<keyword evidence="2" id="KW-1185">Reference proteome</keyword>
<comment type="caution">
    <text evidence="1">The sequence shown here is derived from an EMBL/GenBank/DDBJ whole genome shotgun (WGS) entry which is preliminary data.</text>
</comment>